<dbReference type="SUPFAM" id="SSF56574">
    <property type="entry name" value="Serpins"/>
    <property type="match status" value="1"/>
</dbReference>
<evidence type="ECO:0000313" key="5">
    <source>
        <dbReference type="EMBL" id="CAF4218425.1"/>
    </source>
</evidence>
<dbReference type="AlphaFoldDB" id="A0A815HE39"/>
<dbReference type="EMBL" id="CAJOBC010063647">
    <property type="protein sequence ID" value="CAF4218425.1"/>
    <property type="molecule type" value="Genomic_DNA"/>
</dbReference>
<dbReference type="Gene3D" id="3.30.497.10">
    <property type="entry name" value="Antithrombin, subunit I, domain 2"/>
    <property type="match status" value="1"/>
</dbReference>
<evidence type="ECO:0000313" key="6">
    <source>
        <dbReference type="Proteomes" id="UP000663829"/>
    </source>
</evidence>
<dbReference type="GO" id="GO:0004867">
    <property type="term" value="F:serine-type endopeptidase inhibitor activity"/>
    <property type="evidence" value="ECO:0007669"/>
    <property type="project" value="InterPro"/>
</dbReference>
<reference evidence="4" key="1">
    <citation type="submission" date="2021-02" db="EMBL/GenBank/DDBJ databases">
        <authorList>
            <person name="Nowell W R."/>
        </authorList>
    </citation>
    <scope>NUCLEOTIDE SEQUENCE</scope>
</reference>
<dbReference type="GO" id="GO:0005615">
    <property type="term" value="C:extracellular space"/>
    <property type="evidence" value="ECO:0007669"/>
    <property type="project" value="InterPro"/>
</dbReference>
<feature type="non-terminal residue" evidence="4">
    <location>
        <position position="195"/>
    </location>
</feature>
<evidence type="ECO:0000256" key="2">
    <source>
        <dbReference type="SAM" id="SignalP"/>
    </source>
</evidence>
<proteinExistence type="inferred from homology"/>
<name>A0A815HE39_9BILA</name>
<comment type="caution">
    <text evidence="4">The sequence shown here is derived from an EMBL/GenBank/DDBJ whole genome shotgun (WGS) entry which is preliminary data.</text>
</comment>
<evidence type="ECO:0000259" key="3">
    <source>
        <dbReference type="Pfam" id="PF00079"/>
    </source>
</evidence>
<dbReference type="Proteomes" id="UP000663829">
    <property type="component" value="Unassembled WGS sequence"/>
</dbReference>
<dbReference type="InterPro" id="IPR000215">
    <property type="entry name" value="Serpin_fam"/>
</dbReference>
<accession>A0A815HE39</accession>
<dbReference type="Proteomes" id="UP000681722">
    <property type="component" value="Unassembled WGS sequence"/>
</dbReference>
<dbReference type="InterPro" id="IPR042178">
    <property type="entry name" value="Serpin_sf_1"/>
</dbReference>
<dbReference type="InterPro" id="IPR036186">
    <property type="entry name" value="Serpin_sf"/>
</dbReference>
<feature type="chain" id="PRO_5035604988" description="Serpin domain-containing protein" evidence="2">
    <location>
        <begin position="17"/>
        <end position="195"/>
    </location>
</feature>
<dbReference type="CDD" id="cd00172">
    <property type="entry name" value="serpin"/>
    <property type="match status" value="1"/>
</dbReference>
<organism evidence="4 6">
    <name type="scientific">Didymodactylos carnosus</name>
    <dbReference type="NCBI Taxonomy" id="1234261"/>
    <lineage>
        <taxon>Eukaryota</taxon>
        <taxon>Metazoa</taxon>
        <taxon>Spiralia</taxon>
        <taxon>Gnathifera</taxon>
        <taxon>Rotifera</taxon>
        <taxon>Eurotatoria</taxon>
        <taxon>Bdelloidea</taxon>
        <taxon>Philodinida</taxon>
        <taxon>Philodinidae</taxon>
        <taxon>Didymodactylos</taxon>
    </lineage>
</organism>
<dbReference type="EMBL" id="CAJNOQ010014841">
    <property type="protein sequence ID" value="CAF1349596.1"/>
    <property type="molecule type" value="Genomic_DNA"/>
</dbReference>
<comment type="similarity">
    <text evidence="1">Belongs to the serpin family.</text>
</comment>
<dbReference type="InterPro" id="IPR023796">
    <property type="entry name" value="Serpin_dom"/>
</dbReference>
<feature type="domain" description="Serpin" evidence="3">
    <location>
        <begin position="38"/>
        <end position="195"/>
    </location>
</feature>
<dbReference type="PANTHER" id="PTHR11461">
    <property type="entry name" value="SERINE PROTEASE INHIBITOR, SERPIN"/>
    <property type="match status" value="1"/>
</dbReference>
<feature type="signal peptide" evidence="2">
    <location>
        <begin position="1"/>
        <end position="16"/>
    </location>
</feature>
<evidence type="ECO:0000256" key="1">
    <source>
        <dbReference type="ARBA" id="ARBA00009500"/>
    </source>
</evidence>
<keyword evidence="6" id="KW-1185">Reference proteome</keyword>
<gene>
    <name evidence="4" type="ORF">GPM918_LOCUS30838</name>
    <name evidence="5" type="ORF">SRO942_LOCUS31467</name>
</gene>
<protein>
    <recommendedName>
        <fullName evidence="3">Serpin domain-containing protein</fullName>
    </recommendedName>
</protein>
<evidence type="ECO:0000313" key="4">
    <source>
        <dbReference type="EMBL" id="CAF1349596.1"/>
    </source>
</evidence>
<dbReference type="Pfam" id="PF00079">
    <property type="entry name" value="Serpin"/>
    <property type="match status" value="1"/>
</dbReference>
<keyword evidence="2" id="KW-0732">Signal</keyword>
<sequence>MFRSLVLFCLVPLILTADTDDIVQDGFCQGAGKNFEIFGLQLFRELSKTTKENIFISPASISMALSMATLGASQRTLSQLLQVLNVTSIDDINCRSASILSTTARMADDKIIQIHLANRIYIEEQFHLREEFIERLEQIYLTTIKSVRFSSKTQTINEVNHWIEEQTNKLIKNMLNERTIDPDTVMLIINCIYFK</sequence>
<dbReference type="PANTHER" id="PTHR11461:SF211">
    <property type="entry name" value="GH10112P-RELATED"/>
    <property type="match status" value="1"/>
</dbReference>
<dbReference type="OrthoDB" id="671595at2759"/>